<keyword evidence="1" id="KW-0863">Zinc-finger</keyword>
<dbReference type="InterPro" id="IPR007527">
    <property type="entry name" value="Znf_SWIM"/>
</dbReference>
<dbReference type="EMBL" id="CAJPWZ010001072">
    <property type="protein sequence ID" value="CAG2207150.1"/>
    <property type="molecule type" value="Genomic_DNA"/>
</dbReference>
<dbReference type="SUPFAM" id="SSF52980">
    <property type="entry name" value="Restriction endonuclease-like"/>
    <property type="match status" value="1"/>
</dbReference>
<evidence type="ECO:0000313" key="4">
    <source>
        <dbReference type="Proteomes" id="UP000683360"/>
    </source>
</evidence>
<name>A0A8S3RCT5_MYTED</name>
<dbReference type="InterPro" id="IPR051703">
    <property type="entry name" value="NF-kappa-B_Signaling_Reg"/>
</dbReference>
<dbReference type="GO" id="GO:0006281">
    <property type="term" value="P:DNA repair"/>
    <property type="evidence" value="ECO:0007669"/>
    <property type="project" value="UniProtKB-ARBA"/>
</dbReference>
<evidence type="ECO:0000259" key="2">
    <source>
        <dbReference type="PROSITE" id="PS50966"/>
    </source>
</evidence>
<keyword evidence="4" id="KW-1185">Reference proteome</keyword>
<evidence type="ECO:0000256" key="1">
    <source>
        <dbReference type="PROSITE-ProRule" id="PRU00325"/>
    </source>
</evidence>
<keyword evidence="1" id="KW-0862">Zinc</keyword>
<dbReference type="InterPro" id="IPR019080">
    <property type="entry name" value="YqaJ_viral_recombinase"/>
</dbReference>
<dbReference type="PANTHER" id="PTHR46609">
    <property type="entry name" value="EXONUCLEASE, PHAGE-TYPE/RECB, C-TERMINAL DOMAIN-CONTAINING PROTEIN"/>
    <property type="match status" value="1"/>
</dbReference>
<accession>A0A8S3RCT5</accession>
<sequence length="507" mass="57727">MAASDGSSGVWTLSLRHVPPFTQAEVDKWANDSAKVPRAKMQKAYSNFIEGYVHDIEVQASESAVFVRAYAYPSMRKNNPPYRLTVKLSKSSPVEFKSTQCECKAGNGNCSHCIGLLYVLSHFQKLGLKAVPPFQSKTSMPQVWHLPSRTEGLTPKTVDSLEISKVKAEAQKPKKRKRVVEGILPNVYCPVKQPIPSVEFTSTLVQHLASFQSDAQILKSVRNPTDITMIDSSFGPVPFGSVLSYQQRPSTIETNIINHQNMPSFPEFILPHHDNDFTTVLNQSENEVYLGLQFNHASALELERETIHQGQTKLWHKVRQHRLTSSIFKDVCGRKADFEKLAERFLNKKNIQTAAMKFGIEHESAAAKLYSDITGNNVYLCGFVMNPSVPHLGSSPDRKVYDPNTVPMYGLLEIKCPDKDSFQDCPYLKKNNDNTYKLKHVHKYYYQIIGQLALTGMQWCDFLVKCREDYHKERIYMDEDKWVDIKSSLNKFYFEILLPEIVKQSSK</sequence>
<organism evidence="3 4">
    <name type="scientific">Mytilus edulis</name>
    <name type="common">Blue mussel</name>
    <dbReference type="NCBI Taxonomy" id="6550"/>
    <lineage>
        <taxon>Eukaryota</taxon>
        <taxon>Metazoa</taxon>
        <taxon>Spiralia</taxon>
        <taxon>Lophotrochozoa</taxon>
        <taxon>Mollusca</taxon>
        <taxon>Bivalvia</taxon>
        <taxon>Autobranchia</taxon>
        <taxon>Pteriomorphia</taxon>
        <taxon>Mytilida</taxon>
        <taxon>Mytiloidea</taxon>
        <taxon>Mytilidae</taxon>
        <taxon>Mytilinae</taxon>
        <taxon>Mytilus</taxon>
    </lineage>
</organism>
<dbReference type="PROSITE" id="PS50966">
    <property type="entry name" value="ZF_SWIM"/>
    <property type="match status" value="1"/>
</dbReference>
<dbReference type="OrthoDB" id="6090844at2759"/>
<dbReference type="InterPro" id="IPR011335">
    <property type="entry name" value="Restrct_endonuc-II-like"/>
</dbReference>
<dbReference type="PANTHER" id="PTHR46609:SF7">
    <property type="match status" value="1"/>
</dbReference>
<gene>
    <name evidence="3" type="ORF">MEDL_21487</name>
</gene>
<dbReference type="CDD" id="cd22343">
    <property type="entry name" value="PDDEXK_lambda_exonuclease-like"/>
    <property type="match status" value="1"/>
</dbReference>
<reference evidence="3" key="1">
    <citation type="submission" date="2021-03" db="EMBL/GenBank/DDBJ databases">
        <authorList>
            <person name="Bekaert M."/>
        </authorList>
    </citation>
    <scope>NUCLEOTIDE SEQUENCE</scope>
</reference>
<proteinExistence type="predicted"/>
<keyword evidence="1" id="KW-0479">Metal-binding</keyword>
<dbReference type="AlphaFoldDB" id="A0A8S3RCT5"/>
<protein>
    <recommendedName>
        <fullName evidence="2">SWIM-type domain-containing protein</fullName>
    </recommendedName>
</protein>
<dbReference type="GO" id="GO:0008270">
    <property type="term" value="F:zinc ion binding"/>
    <property type="evidence" value="ECO:0007669"/>
    <property type="project" value="UniProtKB-KW"/>
</dbReference>
<feature type="domain" description="SWIM-type" evidence="2">
    <location>
        <begin position="82"/>
        <end position="121"/>
    </location>
</feature>
<dbReference type="Gene3D" id="3.90.320.10">
    <property type="match status" value="1"/>
</dbReference>
<dbReference type="Pfam" id="PF09588">
    <property type="entry name" value="YqaJ"/>
    <property type="match status" value="1"/>
</dbReference>
<evidence type="ECO:0000313" key="3">
    <source>
        <dbReference type="EMBL" id="CAG2207150.1"/>
    </source>
</evidence>
<comment type="caution">
    <text evidence="3">The sequence shown here is derived from an EMBL/GenBank/DDBJ whole genome shotgun (WGS) entry which is preliminary data.</text>
</comment>
<dbReference type="Proteomes" id="UP000683360">
    <property type="component" value="Unassembled WGS sequence"/>
</dbReference>
<dbReference type="InterPro" id="IPR011604">
    <property type="entry name" value="PDDEXK-like_dom_sf"/>
</dbReference>